<feature type="domain" description="FAD/NAD(P)-binding" evidence="1">
    <location>
        <begin position="3"/>
        <end position="242"/>
    </location>
</feature>
<comment type="caution">
    <text evidence="2">The sequence shown here is derived from an EMBL/GenBank/DDBJ whole genome shotgun (WGS) entry which is preliminary data.</text>
</comment>
<dbReference type="RefSeq" id="WP_190965903.1">
    <property type="nucleotide sequence ID" value="NZ_JACJTB010000001.1"/>
</dbReference>
<accession>A0ABR8FNP2</accession>
<dbReference type="InterPro" id="IPR023753">
    <property type="entry name" value="FAD/NAD-binding_dom"/>
</dbReference>
<gene>
    <name evidence="2" type="ORF">H6G74_01115</name>
</gene>
<dbReference type="Gene3D" id="3.50.50.100">
    <property type="match status" value="1"/>
</dbReference>
<proteinExistence type="predicted"/>
<dbReference type="InterPro" id="IPR052541">
    <property type="entry name" value="SQRD"/>
</dbReference>
<dbReference type="Proteomes" id="UP000603457">
    <property type="component" value="Unassembled WGS sequence"/>
</dbReference>
<sequence>MVHVVVIGAGIGGLPTAYELRHLLPKCDRITLISDNPKFTFIPSLPWVALDLTPLENVQLDIKTLLRGRGIEWLEGKVTNLDPYNQTLNVAGKIIDYDYAVIATGASLALDSVPGLGPEQGYTQSVCNPHHALLAQQEWRKFIENPGPLVVGAVPGASCFGPLYEFALLADYVLRRRGLRHKVPITVVTPEPYAGHLGIGGMTNSAEYVTQMLQQQNIECLENAAIVEISPQKITLADGQILPFQYSMLIPPFHGAKFLQSIPGLTDNKGFLPTLPTYQHPKFPSIYSLGVVVQLTSQEKTPISIGVPKTGQMTEAMGMAVAHNIARELGVIQASPVTATLEAICMADFGDRGIVFVAAPVLPDFVTEKRRIAVAKRGRWVSWLKLAFEKFFLTKMRLGMSVPWFERWGLRILGLSLVEPLSKSSRLSLEDIAHSQPNTLPVNDRFL</sequence>
<name>A0ABR8FNP2_9NOSO</name>
<keyword evidence="3" id="KW-1185">Reference proteome</keyword>
<dbReference type="SUPFAM" id="SSF51905">
    <property type="entry name" value="FAD/NAD(P)-binding domain"/>
    <property type="match status" value="2"/>
</dbReference>
<dbReference type="PANTHER" id="PTHR43755:SF1">
    <property type="entry name" value="FAD-DEPENDENT PYRIDINE NUCLEOTIDE-DISULPHIDE OXIDOREDUCTASE"/>
    <property type="match status" value="1"/>
</dbReference>
<evidence type="ECO:0000259" key="1">
    <source>
        <dbReference type="Pfam" id="PF07992"/>
    </source>
</evidence>
<dbReference type="EMBL" id="JACJTB010000001">
    <property type="protein sequence ID" value="MBD2592926.1"/>
    <property type="molecule type" value="Genomic_DNA"/>
</dbReference>
<reference evidence="2 3" key="1">
    <citation type="journal article" date="2020" name="ISME J.">
        <title>Comparative genomics reveals insights into cyanobacterial evolution and habitat adaptation.</title>
        <authorList>
            <person name="Chen M.Y."/>
            <person name="Teng W.K."/>
            <person name="Zhao L."/>
            <person name="Hu C.X."/>
            <person name="Zhou Y.K."/>
            <person name="Han B.P."/>
            <person name="Song L.R."/>
            <person name="Shu W.S."/>
        </authorList>
    </citation>
    <scope>NUCLEOTIDE SEQUENCE [LARGE SCALE GENOMIC DNA]</scope>
    <source>
        <strain evidence="2 3">FACHB-130</strain>
    </source>
</reference>
<organism evidence="2 3">
    <name type="scientific">Nostoc spongiaeforme FACHB-130</name>
    <dbReference type="NCBI Taxonomy" id="1357510"/>
    <lineage>
        <taxon>Bacteria</taxon>
        <taxon>Bacillati</taxon>
        <taxon>Cyanobacteriota</taxon>
        <taxon>Cyanophyceae</taxon>
        <taxon>Nostocales</taxon>
        <taxon>Nostocaceae</taxon>
        <taxon>Nostoc</taxon>
    </lineage>
</organism>
<dbReference type="InterPro" id="IPR036188">
    <property type="entry name" value="FAD/NAD-bd_sf"/>
</dbReference>
<evidence type="ECO:0000313" key="3">
    <source>
        <dbReference type="Proteomes" id="UP000603457"/>
    </source>
</evidence>
<protein>
    <submittedName>
        <fullName evidence="2">NAD(P)/FAD-dependent oxidoreductase</fullName>
    </submittedName>
</protein>
<dbReference type="Pfam" id="PF07992">
    <property type="entry name" value="Pyr_redox_2"/>
    <property type="match status" value="1"/>
</dbReference>
<dbReference type="PANTHER" id="PTHR43755">
    <property type="match status" value="1"/>
</dbReference>
<evidence type="ECO:0000313" key="2">
    <source>
        <dbReference type="EMBL" id="MBD2592926.1"/>
    </source>
</evidence>